<evidence type="ECO:0000256" key="14">
    <source>
        <dbReference type="SAM" id="MobiDB-lite"/>
    </source>
</evidence>
<keyword evidence="3 13" id="KW-0444">Lipid biosynthesis</keyword>
<reference evidence="17" key="1">
    <citation type="journal article" date="2017" name="Insect Biochem. Mol. Biol.">
        <title>Expressional divergences of two desaturase genes determine the opposite ratios of two sex pheromone components in Helicoverpa armigera and Helicoverpa assulta.</title>
        <authorList>
            <person name="Li R.T."/>
            <person name="Ning C."/>
            <person name="Huang L.Q."/>
            <person name="Dong J.F."/>
            <person name="Li X."/>
            <person name="Wang C.Z."/>
        </authorList>
    </citation>
    <scope>NUCLEOTIDE SEQUENCE</scope>
</reference>
<evidence type="ECO:0000256" key="8">
    <source>
        <dbReference type="ARBA" id="ARBA00023002"/>
    </source>
</evidence>
<dbReference type="PANTHER" id="PTHR11351">
    <property type="entry name" value="ACYL-COA DESATURASE"/>
    <property type="match status" value="1"/>
</dbReference>
<comment type="cofactor">
    <cofactor evidence="13">
        <name>Fe(2+)</name>
        <dbReference type="ChEBI" id="CHEBI:29033"/>
    </cofactor>
</comment>
<evidence type="ECO:0000256" key="11">
    <source>
        <dbReference type="ARBA" id="ARBA00023136"/>
    </source>
</evidence>
<dbReference type="GO" id="GO:0005789">
    <property type="term" value="C:endoplasmic reticulum membrane"/>
    <property type="evidence" value="ECO:0007669"/>
    <property type="project" value="TreeGrafter"/>
</dbReference>
<dbReference type="EMBL" id="MF687529">
    <property type="protein sequence ID" value="ATJ44455.1"/>
    <property type="molecule type" value="mRNA"/>
</dbReference>
<dbReference type="InterPro" id="IPR015876">
    <property type="entry name" value="Acyl-CoA_DS"/>
</dbReference>
<organism evidence="17">
    <name type="scientific">Helicoverpa armigera</name>
    <name type="common">Cotton bollworm</name>
    <name type="synonym">Heliothis armigera</name>
    <dbReference type="NCBI Taxonomy" id="29058"/>
    <lineage>
        <taxon>Eukaryota</taxon>
        <taxon>Metazoa</taxon>
        <taxon>Ecdysozoa</taxon>
        <taxon>Arthropoda</taxon>
        <taxon>Hexapoda</taxon>
        <taxon>Insecta</taxon>
        <taxon>Pterygota</taxon>
        <taxon>Neoptera</taxon>
        <taxon>Endopterygota</taxon>
        <taxon>Lepidoptera</taxon>
        <taxon>Glossata</taxon>
        <taxon>Ditrysia</taxon>
        <taxon>Noctuoidea</taxon>
        <taxon>Noctuidae</taxon>
        <taxon>Heliothinae</taxon>
        <taxon>Helicoverpa</taxon>
    </lineage>
</organism>
<evidence type="ECO:0000256" key="10">
    <source>
        <dbReference type="ARBA" id="ARBA00023098"/>
    </source>
</evidence>
<comment type="domain">
    <text evidence="13">The histidine box domains are involved in binding the catalytic metal ions.</text>
</comment>
<keyword evidence="5" id="KW-0479">Metal-binding</keyword>
<feature type="transmembrane region" description="Helical" evidence="15">
    <location>
        <begin position="34"/>
        <end position="56"/>
    </location>
</feature>
<feature type="domain" description="Fatty acid desaturase" evidence="16">
    <location>
        <begin position="61"/>
        <end position="265"/>
    </location>
</feature>
<reference evidence="17" key="2">
    <citation type="submission" date="2017-08" db="EMBL/GenBank/DDBJ databases">
        <authorList>
            <person name="de Groot N.N."/>
        </authorList>
    </citation>
    <scope>NUCLEOTIDE SEQUENCE</scope>
</reference>
<dbReference type="OrthoDB" id="10260134at2759"/>
<proteinExistence type="evidence at transcript level"/>
<evidence type="ECO:0000256" key="1">
    <source>
        <dbReference type="ARBA" id="ARBA00004141"/>
    </source>
</evidence>
<evidence type="ECO:0000259" key="16">
    <source>
        <dbReference type="Pfam" id="PF00487"/>
    </source>
</evidence>
<evidence type="ECO:0000256" key="15">
    <source>
        <dbReference type="SAM" id="Phobius"/>
    </source>
</evidence>
<feature type="region of interest" description="Disordered" evidence="14">
    <location>
        <begin position="1"/>
        <end position="23"/>
    </location>
</feature>
<evidence type="ECO:0000313" key="17">
    <source>
        <dbReference type="EMBL" id="ATJ44455.1"/>
    </source>
</evidence>
<evidence type="ECO:0000256" key="12">
    <source>
        <dbReference type="ARBA" id="ARBA00023160"/>
    </source>
</evidence>
<evidence type="ECO:0000256" key="13">
    <source>
        <dbReference type="RuleBase" id="RU000581"/>
    </source>
</evidence>
<evidence type="ECO:0000256" key="6">
    <source>
        <dbReference type="ARBA" id="ARBA00022832"/>
    </source>
</evidence>
<dbReference type="GO" id="GO:0006636">
    <property type="term" value="P:unsaturated fatty acid biosynthetic process"/>
    <property type="evidence" value="ECO:0007669"/>
    <property type="project" value="TreeGrafter"/>
</dbReference>
<evidence type="ECO:0000256" key="2">
    <source>
        <dbReference type="ARBA" id="ARBA00009295"/>
    </source>
</evidence>
<dbReference type="Pfam" id="PF00487">
    <property type="entry name" value="FA_desaturase"/>
    <property type="match status" value="1"/>
</dbReference>
<evidence type="ECO:0000256" key="3">
    <source>
        <dbReference type="ARBA" id="ARBA00022516"/>
    </source>
</evidence>
<sequence length="344" mass="39775">MGAVQEDPPTMGSEVKTEEVHKPNVPSDHKWEIVWGRAVFAVLVHLAGFYGAFLFFTAAKWQTCLFTIFLHVAMAISVTAGAHRLWAHRAYKAKLPLRILLLTFFTMAFQNTLIVWARDHRAHHKYVDTDADPHNSNRGFFFSHIGWLLVRRHPEVRAHKVDLSDLFADPLLKFQNNYYVWMLPFLVVLTPIYIPTLWGEKKMVALFVCLFLRYLLTIHVFFVVNSVAHMFGTRPYDKNIQPGESKLVSFFASGEGFHNYHHAFPWDYRTAELGGYLFNTSRLFIDLMAKIGWAYDLKSVPTDMIERRVKRTGDGSHPVWGWDDPDMSAEDRKLATIINENKES</sequence>
<comment type="subcellular location">
    <subcellularLocation>
        <location evidence="1">Membrane</location>
        <topology evidence="1">Multi-pass membrane protein</topology>
    </subcellularLocation>
</comment>
<evidence type="ECO:0000256" key="7">
    <source>
        <dbReference type="ARBA" id="ARBA00022989"/>
    </source>
</evidence>
<dbReference type="InterPro" id="IPR005804">
    <property type="entry name" value="FA_desaturase_dom"/>
</dbReference>
<keyword evidence="9" id="KW-0408">Iron</keyword>
<keyword evidence="6" id="KW-0276">Fatty acid metabolism</keyword>
<feature type="transmembrane region" description="Helical" evidence="15">
    <location>
        <begin position="95"/>
        <end position="116"/>
    </location>
</feature>
<dbReference type="PRINTS" id="PR00075">
    <property type="entry name" value="FACDDSATRASE"/>
</dbReference>
<comment type="similarity">
    <text evidence="2 13">Belongs to the fatty acid desaturase type 1 family.</text>
</comment>
<dbReference type="PROSITE" id="PS00476">
    <property type="entry name" value="FATTY_ACID_DESATUR_1"/>
    <property type="match status" value="1"/>
</dbReference>
<evidence type="ECO:0000256" key="4">
    <source>
        <dbReference type="ARBA" id="ARBA00022692"/>
    </source>
</evidence>
<protein>
    <submittedName>
        <fullName evidence="17">Desaturase QPGE</fullName>
    </submittedName>
</protein>
<dbReference type="PANTHER" id="PTHR11351:SF31">
    <property type="entry name" value="DESATURASE 1, ISOFORM A-RELATED"/>
    <property type="match status" value="1"/>
</dbReference>
<feature type="transmembrane region" description="Helical" evidence="15">
    <location>
        <begin position="178"/>
        <end position="198"/>
    </location>
</feature>
<accession>A0A291P0P3</accession>
<keyword evidence="11 15" id="KW-0472">Membrane</keyword>
<dbReference type="GO" id="GO:0004768">
    <property type="term" value="F:stearoyl-CoA 9-desaturase activity"/>
    <property type="evidence" value="ECO:0007669"/>
    <property type="project" value="TreeGrafter"/>
</dbReference>
<dbReference type="GO" id="GO:0005506">
    <property type="term" value="F:iron ion binding"/>
    <property type="evidence" value="ECO:0007669"/>
    <property type="project" value="TreeGrafter"/>
</dbReference>
<feature type="transmembrane region" description="Helical" evidence="15">
    <location>
        <begin position="63"/>
        <end position="83"/>
    </location>
</feature>
<feature type="transmembrane region" description="Helical" evidence="15">
    <location>
        <begin position="204"/>
        <end position="224"/>
    </location>
</feature>
<evidence type="ECO:0000256" key="5">
    <source>
        <dbReference type="ARBA" id="ARBA00022723"/>
    </source>
</evidence>
<name>A0A291P0P3_HELAM</name>
<keyword evidence="8 13" id="KW-0560">Oxidoreductase</keyword>
<keyword evidence="10" id="KW-0443">Lipid metabolism</keyword>
<dbReference type="AlphaFoldDB" id="A0A291P0P3"/>
<evidence type="ECO:0000256" key="9">
    <source>
        <dbReference type="ARBA" id="ARBA00023004"/>
    </source>
</evidence>
<dbReference type="InterPro" id="IPR001522">
    <property type="entry name" value="FADS-1_CS"/>
</dbReference>
<keyword evidence="7 15" id="KW-1133">Transmembrane helix</keyword>
<dbReference type="CDD" id="cd03505">
    <property type="entry name" value="Delta9-FADS-like"/>
    <property type="match status" value="1"/>
</dbReference>
<keyword evidence="12 13" id="KW-0275">Fatty acid biosynthesis</keyword>
<keyword evidence="4 13" id="KW-0812">Transmembrane</keyword>